<sequence>MKSKIDLEQLRVEIRELNRTKKLYKVLKEELSKLGYWKLRGRGDPVKAYHSRGKHA</sequence>
<comment type="caution">
    <text evidence="1">The sequence shown here is derived from an EMBL/GenBank/DDBJ whole genome shotgun (WGS) entry which is preliminary data.</text>
</comment>
<proteinExistence type="predicted"/>
<accession>X1I915</accession>
<name>X1I915_9ZZZZ</name>
<reference evidence="1" key="1">
    <citation type="journal article" date="2014" name="Front. Microbiol.">
        <title>High frequency of phylogenetically diverse reductive dehalogenase-homologous genes in deep subseafloor sedimentary metagenomes.</title>
        <authorList>
            <person name="Kawai M."/>
            <person name="Futagami T."/>
            <person name="Toyoda A."/>
            <person name="Takaki Y."/>
            <person name="Nishi S."/>
            <person name="Hori S."/>
            <person name="Arai W."/>
            <person name="Tsubouchi T."/>
            <person name="Morono Y."/>
            <person name="Uchiyama I."/>
            <person name="Ito T."/>
            <person name="Fujiyama A."/>
            <person name="Inagaki F."/>
            <person name="Takami H."/>
        </authorList>
    </citation>
    <scope>NUCLEOTIDE SEQUENCE</scope>
    <source>
        <strain evidence="1">Expedition CK06-06</strain>
    </source>
</reference>
<organism evidence="1">
    <name type="scientific">marine sediment metagenome</name>
    <dbReference type="NCBI Taxonomy" id="412755"/>
    <lineage>
        <taxon>unclassified sequences</taxon>
        <taxon>metagenomes</taxon>
        <taxon>ecological metagenomes</taxon>
    </lineage>
</organism>
<dbReference type="AlphaFoldDB" id="X1I915"/>
<dbReference type="EMBL" id="BARU01019549">
    <property type="protein sequence ID" value="GAH54048.1"/>
    <property type="molecule type" value="Genomic_DNA"/>
</dbReference>
<feature type="non-terminal residue" evidence="1">
    <location>
        <position position="56"/>
    </location>
</feature>
<gene>
    <name evidence="1" type="ORF">S03H2_32190</name>
</gene>
<protein>
    <submittedName>
        <fullName evidence="1">Uncharacterized protein</fullName>
    </submittedName>
</protein>
<evidence type="ECO:0000313" key="1">
    <source>
        <dbReference type="EMBL" id="GAH54048.1"/>
    </source>
</evidence>